<name>A0A9P5TC86_9AGAM</name>
<evidence type="ECO:0000256" key="1">
    <source>
        <dbReference type="ARBA" id="ARBA00000707"/>
    </source>
</evidence>
<feature type="region of interest" description="Disordered" evidence="7">
    <location>
        <begin position="530"/>
        <end position="563"/>
    </location>
</feature>
<evidence type="ECO:0000313" key="10">
    <source>
        <dbReference type="Proteomes" id="UP000759537"/>
    </source>
</evidence>
<dbReference type="GO" id="GO:0006508">
    <property type="term" value="P:proteolysis"/>
    <property type="evidence" value="ECO:0007669"/>
    <property type="project" value="UniProtKB-KW"/>
</dbReference>
<feature type="region of interest" description="Disordered" evidence="7">
    <location>
        <begin position="372"/>
        <end position="394"/>
    </location>
</feature>
<evidence type="ECO:0000256" key="7">
    <source>
        <dbReference type="SAM" id="MobiDB-lite"/>
    </source>
</evidence>
<feature type="region of interest" description="Disordered" evidence="7">
    <location>
        <begin position="718"/>
        <end position="768"/>
    </location>
</feature>
<feature type="region of interest" description="Disordered" evidence="7">
    <location>
        <begin position="434"/>
        <end position="464"/>
    </location>
</feature>
<keyword evidence="5" id="KW-0378">Hydrolase</keyword>
<dbReference type="PROSITE" id="PS50235">
    <property type="entry name" value="USP_3"/>
    <property type="match status" value="1"/>
</dbReference>
<comment type="caution">
    <text evidence="9">The sequence shown here is derived from an EMBL/GenBank/DDBJ whole genome shotgun (WGS) entry which is preliminary data.</text>
</comment>
<dbReference type="GO" id="GO:0004843">
    <property type="term" value="F:cysteine-type deubiquitinase activity"/>
    <property type="evidence" value="ECO:0007669"/>
    <property type="project" value="UniProtKB-EC"/>
</dbReference>
<protein>
    <recommendedName>
        <fullName evidence="2">ubiquitinyl hydrolase 1</fullName>
        <ecNumber evidence="2">3.4.19.12</ecNumber>
    </recommendedName>
</protein>
<dbReference type="Gene3D" id="3.90.70.10">
    <property type="entry name" value="Cysteine proteinases"/>
    <property type="match status" value="1"/>
</dbReference>
<dbReference type="CDD" id="cd02257">
    <property type="entry name" value="Peptidase_C19"/>
    <property type="match status" value="1"/>
</dbReference>
<keyword evidence="3" id="KW-0645">Protease</keyword>
<reference evidence="9" key="2">
    <citation type="journal article" date="2020" name="Nat. Commun.">
        <title>Large-scale genome sequencing of mycorrhizal fungi provides insights into the early evolution of symbiotic traits.</title>
        <authorList>
            <person name="Miyauchi S."/>
            <person name="Kiss E."/>
            <person name="Kuo A."/>
            <person name="Drula E."/>
            <person name="Kohler A."/>
            <person name="Sanchez-Garcia M."/>
            <person name="Morin E."/>
            <person name="Andreopoulos B."/>
            <person name="Barry K.W."/>
            <person name="Bonito G."/>
            <person name="Buee M."/>
            <person name="Carver A."/>
            <person name="Chen C."/>
            <person name="Cichocki N."/>
            <person name="Clum A."/>
            <person name="Culley D."/>
            <person name="Crous P.W."/>
            <person name="Fauchery L."/>
            <person name="Girlanda M."/>
            <person name="Hayes R.D."/>
            <person name="Keri Z."/>
            <person name="LaButti K."/>
            <person name="Lipzen A."/>
            <person name="Lombard V."/>
            <person name="Magnuson J."/>
            <person name="Maillard F."/>
            <person name="Murat C."/>
            <person name="Nolan M."/>
            <person name="Ohm R.A."/>
            <person name="Pangilinan J."/>
            <person name="Pereira M.F."/>
            <person name="Perotto S."/>
            <person name="Peter M."/>
            <person name="Pfister S."/>
            <person name="Riley R."/>
            <person name="Sitrit Y."/>
            <person name="Stielow J.B."/>
            <person name="Szollosi G."/>
            <person name="Zifcakova L."/>
            <person name="Stursova M."/>
            <person name="Spatafora J.W."/>
            <person name="Tedersoo L."/>
            <person name="Vaario L.M."/>
            <person name="Yamada A."/>
            <person name="Yan M."/>
            <person name="Wang P."/>
            <person name="Xu J."/>
            <person name="Bruns T."/>
            <person name="Baldrian P."/>
            <person name="Vilgalys R."/>
            <person name="Dunand C."/>
            <person name="Henrissat B."/>
            <person name="Grigoriev I.V."/>
            <person name="Hibbett D."/>
            <person name="Nagy L.G."/>
            <person name="Martin F.M."/>
        </authorList>
    </citation>
    <scope>NUCLEOTIDE SEQUENCE</scope>
    <source>
        <strain evidence="9">Prilba</strain>
    </source>
</reference>
<dbReference type="AlphaFoldDB" id="A0A9P5TC86"/>
<evidence type="ECO:0000256" key="2">
    <source>
        <dbReference type="ARBA" id="ARBA00012759"/>
    </source>
</evidence>
<keyword evidence="10" id="KW-1185">Reference proteome</keyword>
<gene>
    <name evidence="9" type="ORF">DFH94DRAFT_643219</name>
</gene>
<evidence type="ECO:0000259" key="8">
    <source>
        <dbReference type="PROSITE" id="PS50235"/>
    </source>
</evidence>
<dbReference type="GO" id="GO:0016579">
    <property type="term" value="P:protein deubiquitination"/>
    <property type="evidence" value="ECO:0007669"/>
    <property type="project" value="InterPro"/>
</dbReference>
<dbReference type="SUPFAM" id="SSF54001">
    <property type="entry name" value="Cysteine proteinases"/>
    <property type="match status" value="1"/>
</dbReference>
<reference evidence="9" key="1">
    <citation type="submission" date="2019-10" db="EMBL/GenBank/DDBJ databases">
        <authorList>
            <consortium name="DOE Joint Genome Institute"/>
            <person name="Kuo A."/>
            <person name="Miyauchi S."/>
            <person name="Kiss E."/>
            <person name="Drula E."/>
            <person name="Kohler A."/>
            <person name="Sanchez-Garcia M."/>
            <person name="Andreopoulos B."/>
            <person name="Barry K.W."/>
            <person name="Bonito G."/>
            <person name="Buee M."/>
            <person name="Carver A."/>
            <person name="Chen C."/>
            <person name="Cichocki N."/>
            <person name="Clum A."/>
            <person name="Culley D."/>
            <person name="Crous P.W."/>
            <person name="Fauchery L."/>
            <person name="Girlanda M."/>
            <person name="Hayes R."/>
            <person name="Keri Z."/>
            <person name="LaButti K."/>
            <person name="Lipzen A."/>
            <person name="Lombard V."/>
            <person name="Magnuson J."/>
            <person name="Maillard F."/>
            <person name="Morin E."/>
            <person name="Murat C."/>
            <person name="Nolan M."/>
            <person name="Ohm R."/>
            <person name="Pangilinan J."/>
            <person name="Pereira M."/>
            <person name="Perotto S."/>
            <person name="Peter M."/>
            <person name="Riley R."/>
            <person name="Sitrit Y."/>
            <person name="Stielow B."/>
            <person name="Szollosi G."/>
            <person name="Zifcakova L."/>
            <person name="Stursova M."/>
            <person name="Spatafora J.W."/>
            <person name="Tedersoo L."/>
            <person name="Vaario L.-M."/>
            <person name="Yamada A."/>
            <person name="Yan M."/>
            <person name="Wang P."/>
            <person name="Xu J."/>
            <person name="Bruns T."/>
            <person name="Baldrian P."/>
            <person name="Vilgalys R."/>
            <person name="Henrissat B."/>
            <person name="Grigoriev I.V."/>
            <person name="Hibbett D."/>
            <person name="Nagy L.G."/>
            <person name="Martin F.M."/>
        </authorList>
    </citation>
    <scope>NUCLEOTIDE SEQUENCE</scope>
    <source>
        <strain evidence="9">Prilba</strain>
    </source>
</reference>
<comment type="catalytic activity">
    <reaction evidence="1">
        <text>Thiol-dependent hydrolysis of ester, thioester, amide, peptide and isopeptide bonds formed by the C-terminal Gly of ubiquitin (a 76-residue protein attached to proteins as an intracellular targeting signal).</text>
        <dbReference type="EC" id="3.4.19.12"/>
    </reaction>
</comment>
<dbReference type="EC" id="3.4.19.12" evidence="2"/>
<feature type="domain" description="USP" evidence="8">
    <location>
        <begin position="578"/>
        <end position="951"/>
    </location>
</feature>
<dbReference type="OrthoDB" id="429671at2759"/>
<dbReference type="InterPro" id="IPR050164">
    <property type="entry name" value="Peptidase_C19"/>
</dbReference>
<dbReference type="EMBL" id="WHVB01000003">
    <property type="protein sequence ID" value="KAF8484501.1"/>
    <property type="molecule type" value="Genomic_DNA"/>
</dbReference>
<dbReference type="InterPro" id="IPR001394">
    <property type="entry name" value="Peptidase_C19_UCH"/>
</dbReference>
<evidence type="ECO:0000256" key="6">
    <source>
        <dbReference type="ARBA" id="ARBA00022807"/>
    </source>
</evidence>
<evidence type="ECO:0000256" key="4">
    <source>
        <dbReference type="ARBA" id="ARBA00022786"/>
    </source>
</evidence>
<evidence type="ECO:0000313" key="9">
    <source>
        <dbReference type="EMBL" id="KAF8484501.1"/>
    </source>
</evidence>
<dbReference type="PANTHER" id="PTHR24006:SF687">
    <property type="entry name" value="UBIQUITIN CARBOXYL-TERMINAL HYDROLASE 10"/>
    <property type="match status" value="1"/>
</dbReference>
<proteinExistence type="predicted"/>
<dbReference type="GO" id="GO:0005634">
    <property type="term" value="C:nucleus"/>
    <property type="evidence" value="ECO:0007669"/>
    <property type="project" value="TreeGrafter"/>
</dbReference>
<feature type="compositionally biased region" description="Low complexity" evidence="7">
    <location>
        <begin position="554"/>
        <end position="563"/>
    </location>
</feature>
<evidence type="ECO:0000256" key="5">
    <source>
        <dbReference type="ARBA" id="ARBA00022801"/>
    </source>
</evidence>
<evidence type="ECO:0000256" key="3">
    <source>
        <dbReference type="ARBA" id="ARBA00022670"/>
    </source>
</evidence>
<keyword evidence="6" id="KW-0788">Thiol protease</keyword>
<feature type="compositionally biased region" description="Pro residues" evidence="7">
    <location>
        <begin position="539"/>
        <end position="553"/>
    </location>
</feature>
<dbReference type="Pfam" id="PF00443">
    <property type="entry name" value="UCH"/>
    <property type="match status" value="1"/>
</dbReference>
<dbReference type="InterPro" id="IPR028889">
    <property type="entry name" value="USP"/>
</dbReference>
<sequence length="963" mass="104802">MMVFFYPYDLIHTPLSPLALRIYLGISYVVSQVCSCLPPSLRDNTRRHYRDLSNRYSEGILTGKRRQAEESASKPSSEIDSLILERILLRLDEDRALETFFDAIPGFCNSKSSDLTLSSPVQTKLRQALDGFLNRTLLSNLVSESIRASRLITCLNAAHAALGPSAVLGILDDAFNGRCNEALQSVEIGHALRLWGHRRDYDLHVQQIVAGIIARARQRDERWTMLVKEEFGVPDDVLRDSLTHGDSTLLFILIHISRQTFRTGSWTSGILSSLSNFDIRKTLPGLQHDFCTLWNEFAQEARKQGSSSTPTKILHDIRHIFVALHQGTDATLTPPFSFTDSFDSILFEPSSYPLCDIANHRPDSTTHVPVVISGAVPPTQPGDSPDASPHQSTLGGATALRLAEQTNFITGLPSTPDPSTISEIGEISQAPTITFLGHSSSPSSDMSPREGVATAQPDTTSAGNLSHLAESNEQQGPATPFVAPMADISGIPSTVLAPAPVPTSNLPVLNKSSAIYEASPAFPPKSSFAAPSGGFSAPDSPPSPHVPPLPSPQPLSLLSGMSPKGPSDNAALLPLHPRVLVDNGNMYLINAVLQSLVYCPPFRDLFRGLGRLVGQCEGGGAGGDATPLIDTTVRFLNEFAYKEKSSLTHQVARGKVKKEDDGVHSLLSTDVYDAMKEKRQFIIMRDDRQQDVAAHLGIYLEALNEELVTLRSSISTHKPELVEEVEEETQSDQGQAEVGERDYTASSVGSPISHIFGGRSRSTIRAPNQPDTITIEDWRLLELNIQPDSVHTIEDALAYISQHQPVLVGQLCPSEVSKQVQIEALPSVLVLHLKRFLYDATADDVVKINKSVQFAPELEIPHEIMAPVAGRSAEPAHYKLYGVLYHHGESAGCGRYTVYVLQPKGDSGGGEGWAHIGDEAVTVVRHENVFGGHDNERVDDGCANMLVYCRTQAALTQAVTQPQ</sequence>
<dbReference type="InterPro" id="IPR038765">
    <property type="entry name" value="Papain-like_cys_pep_sf"/>
</dbReference>
<organism evidence="9 10">
    <name type="scientific">Russula ochroleuca</name>
    <dbReference type="NCBI Taxonomy" id="152965"/>
    <lineage>
        <taxon>Eukaryota</taxon>
        <taxon>Fungi</taxon>
        <taxon>Dikarya</taxon>
        <taxon>Basidiomycota</taxon>
        <taxon>Agaricomycotina</taxon>
        <taxon>Agaricomycetes</taxon>
        <taxon>Russulales</taxon>
        <taxon>Russulaceae</taxon>
        <taxon>Russula</taxon>
    </lineage>
</organism>
<dbReference type="GO" id="GO:0005829">
    <property type="term" value="C:cytosol"/>
    <property type="evidence" value="ECO:0007669"/>
    <property type="project" value="TreeGrafter"/>
</dbReference>
<accession>A0A9P5TC86</accession>
<dbReference type="PANTHER" id="PTHR24006">
    <property type="entry name" value="UBIQUITIN CARBOXYL-TERMINAL HYDROLASE"/>
    <property type="match status" value="1"/>
</dbReference>
<dbReference type="Proteomes" id="UP000759537">
    <property type="component" value="Unassembled WGS sequence"/>
</dbReference>
<keyword evidence="4" id="KW-0833">Ubl conjugation pathway</keyword>